<keyword evidence="1" id="KW-1133">Transmembrane helix</keyword>
<keyword evidence="1" id="KW-0812">Transmembrane</keyword>
<dbReference type="EMBL" id="SNXW01000004">
    <property type="protein sequence ID" value="TDP83625.1"/>
    <property type="molecule type" value="Genomic_DNA"/>
</dbReference>
<protein>
    <submittedName>
        <fullName evidence="2">Uncharacterized protein</fullName>
    </submittedName>
</protein>
<dbReference type="Proteomes" id="UP000294593">
    <property type="component" value="Unassembled WGS sequence"/>
</dbReference>
<accession>A0A4R6RC90</accession>
<evidence type="ECO:0000313" key="2">
    <source>
        <dbReference type="EMBL" id="TDP83625.1"/>
    </source>
</evidence>
<feature type="transmembrane region" description="Helical" evidence="1">
    <location>
        <begin position="6"/>
        <end position="25"/>
    </location>
</feature>
<organism evidence="2 3">
    <name type="scientific">Aquabacterium commune</name>
    <dbReference type="NCBI Taxonomy" id="70586"/>
    <lineage>
        <taxon>Bacteria</taxon>
        <taxon>Pseudomonadati</taxon>
        <taxon>Pseudomonadota</taxon>
        <taxon>Betaproteobacteria</taxon>
        <taxon>Burkholderiales</taxon>
        <taxon>Aquabacterium</taxon>
    </lineage>
</organism>
<reference evidence="2 3" key="1">
    <citation type="submission" date="2019-03" db="EMBL/GenBank/DDBJ databases">
        <title>Genomic Encyclopedia of Type Strains, Phase IV (KMG-IV): sequencing the most valuable type-strain genomes for metagenomic binning, comparative biology and taxonomic classification.</title>
        <authorList>
            <person name="Goeker M."/>
        </authorList>
    </citation>
    <scope>NUCLEOTIDE SEQUENCE [LARGE SCALE GENOMIC DNA]</scope>
    <source>
        <strain evidence="2 3">DSM 11901</strain>
    </source>
</reference>
<comment type="caution">
    <text evidence="2">The sequence shown here is derived from an EMBL/GenBank/DDBJ whole genome shotgun (WGS) entry which is preliminary data.</text>
</comment>
<name>A0A4R6RC90_9BURK</name>
<keyword evidence="3" id="KW-1185">Reference proteome</keyword>
<evidence type="ECO:0000256" key="1">
    <source>
        <dbReference type="SAM" id="Phobius"/>
    </source>
</evidence>
<proteinExistence type="predicted"/>
<evidence type="ECO:0000313" key="3">
    <source>
        <dbReference type="Proteomes" id="UP000294593"/>
    </source>
</evidence>
<dbReference type="AlphaFoldDB" id="A0A4R6RC90"/>
<keyword evidence="1" id="KW-0472">Membrane</keyword>
<dbReference type="RefSeq" id="WP_133608255.1">
    <property type="nucleotide sequence ID" value="NZ_SNXW01000004.1"/>
</dbReference>
<gene>
    <name evidence="2" type="ORF">EV672_1043</name>
</gene>
<sequence>MAVLGILIWFVIGCMFYVAIFMSIWKSIYHWRIRGQVQDLSMEMIPHVRDLARQHWDVLAIRMGKYELSLERCHLPRGEYNFDAELAEFFVSHIQTDPEYQRLRDARQALMQLPKVDHRMIYSTFAPLIVTEADMFNVFREWCKDNVTPSGAATYTNDESGFGNRPPLERTRPESLLLWDEWGKWSSKVIEWDRCNSMERFGAVISNRKVEKPW</sequence>